<evidence type="ECO:0000313" key="1">
    <source>
        <dbReference type="EMBL" id="MEN2743179.1"/>
    </source>
</evidence>
<keyword evidence="2" id="KW-1185">Reference proteome</keyword>
<accession>A0ABU9WX38</accession>
<proteinExistence type="predicted"/>
<dbReference type="InterPro" id="IPR021408">
    <property type="entry name" value="DUF3046"/>
</dbReference>
<gene>
    <name evidence="1" type="ORF">ABCQ75_01330</name>
</gene>
<reference evidence="1 2" key="1">
    <citation type="submission" date="2024-05" db="EMBL/GenBank/DDBJ databases">
        <title>Sinomonas sp. nov., isolated from a waste landfill.</title>
        <authorList>
            <person name="Zhao Y."/>
        </authorList>
    </citation>
    <scope>NUCLEOTIDE SEQUENCE [LARGE SCALE GENOMIC DNA]</scope>
    <source>
        <strain evidence="1 2">CCTCC AB2014300</strain>
    </source>
</reference>
<evidence type="ECO:0000313" key="2">
    <source>
        <dbReference type="Proteomes" id="UP001422074"/>
    </source>
</evidence>
<dbReference type="EMBL" id="JBDFRB010000001">
    <property type="protein sequence ID" value="MEN2743179.1"/>
    <property type="molecule type" value="Genomic_DNA"/>
</dbReference>
<protein>
    <submittedName>
        <fullName evidence="1">DUF3046 domain-containing protein</fullName>
    </submittedName>
</protein>
<dbReference type="RefSeq" id="WP_345882637.1">
    <property type="nucleotide sequence ID" value="NZ_JBDFRB010000001.1"/>
</dbReference>
<sequence>MRHSDFWQLMDDEFGSGYAHVLASSAVLSAVGGRTAVEALKAGVHPRAVWVAVCDLQDVPQERRLGRDRPPRD</sequence>
<name>A0ABU9WX38_9MICC</name>
<dbReference type="Proteomes" id="UP001422074">
    <property type="component" value="Unassembled WGS sequence"/>
</dbReference>
<organism evidence="1 2">
    <name type="scientific">Sinomonas halotolerans</name>
    <dbReference type="NCBI Taxonomy" id="1644133"/>
    <lineage>
        <taxon>Bacteria</taxon>
        <taxon>Bacillati</taxon>
        <taxon>Actinomycetota</taxon>
        <taxon>Actinomycetes</taxon>
        <taxon>Micrococcales</taxon>
        <taxon>Micrococcaceae</taxon>
        <taxon>Sinomonas</taxon>
    </lineage>
</organism>
<comment type="caution">
    <text evidence="1">The sequence shown here is derived from an EMBL/GenBank/DDBJ whole genome shotgun (WGS) entry which is preliminary data.</text>
</comment>
<dbReference type="Pfam" id="PF11248">
    <property type="entry name" value="DUF3046"/>
    <property type="match status" value="1"/>
</dbReference>